<proteinExistence type="predicted"/>
<reference evidence="1 2" key="1">
    <citation type="submission" date="2017-12" db="EMBL/GenBank/DDBJ databases">
        <title>Comparative genomics of Botrytis spp.</title>
        <authorList>
            <person name="Valero-Jimenez C.A."/>
            <person name="Tapia P."/>
            <person name="Veloso J."/>
            <person name="Silva-Moreno E."/>
            <person name="Staats M."/>
            <person name="Valdes J.H."/>
            <person name="Van Kan J.A.L."/>
        </authorList>
    </citation>
    <scope>NUCLEOTIDE SEQUENCE [LARGE SCALE GENOMIC DNA]</scope>
    <source>
        <strain evidence="1 2">MUCL3349</strain>
    </source>
</reference>
<keyword evidence="2" id="KW-1185">Reference proteome</keyword>
<dbReference type="AlphaFoldDB" id="A0A4Z1KP26"/>
<name>A0A4Z1KP26_9HELO</name>
<organism evidence="1 2">
    <name type="scientific">Botrytis porri</name>
    <dbReference type="NCBI Taxonomy" id="87229"/>
    <lineage>
        <taxon>Eukaryota</taxon>
        <taxon>Fungi</taxon>
        <taxon>Dikarya</taxon>
        <taxon>Ascomycota</taxon>
        <taxon>Pezizomycotina</taxon>
        <taxon>Leotiomycetes</taxon>
        <taxon>Helotiales</taxon>
        <taxon>Sclerotiniaceae</taxon>
        <taxon>Botrytis</taxon>
    </lineage>
</organism>
<sequence length="67" mass="7725">MFRVARLSLRRDKKEGRTKSLKDRGCRYELSPSMPLIIDSEVTSSHAHVVYEMASMYSDVSSNQPEF</sequence>
<comment type="caution">
    <text evidence="1">The sequence shown here is derived from an EMBL/GenBank/DDBJ whole genome shotgun (WGS) entry which is preliminary data.</text>
</comment>
<protein>
    <submittedName>
        <fullName evidence="1">Uncharacterized protein</fullName>
    </submittedName>
</protein>
<gene>
    <name evidence="1" type="ORF">BPOR_0727g00020</name>
</gene>
<accession>A0A4Z1KP26</accession>
<evidence type="ECO:0000313" key="2">
    <source>
        <dbReference type="Proteomes" id="UP000297280"/>
    </source>
</evidence>
<dbReference type="Proteomes" id="UP000297280">
    <property type="component" value="Unassembled WGS sequence"/>
</dbReference>
<evidence type="ECO:0000313" key="1">
    <source>
        <dbReference type="EMBL" id="TGO82955.1"/>
    </source>
</evidence>
<dbReference type="EMBL" id="PQXO01000726">
    <property type="protein sequence ID" value="TGO82955.1"/>
    <property type="molecule type" value="Genomic_DNA"/>
</dbReference>